<evidence type="ECO:0000256" key="3">
    <source>
        <dbReference type="ARBA" id="ARBA00023242"/>
    </source>
</evidence>
<comment type="caution">
    <text evidence="7">The sequence shown here is derived from an EMBL/GenBank/DDBJ whole genome shotgun (WGS) entry which is preliminary data.</text>
</comment>
<feature type="compositionally biased region" description="Basic residues" evidence="4">
    <location>
        <begin position="586"/>
        <end position="597"/>
    </location>
</feature>
<evidence type="ECO:0000256" key="4">
    <source>
        <dbReference type="SAM" id="MobiDB-lite"/>
    </source>
</evidence>
<dbReference type="PANTHER" id="PTHR14369">
    <property type="entry name" value="SURFEIT LOCUS PROTEIN 6"/>
    <property type="match status" value="1"/>
</dbReference>
<feature type="region of interest" description="Disordered" evidence="4">
    <location>
        <begin position="568"/>
        <end position="666"/>
    </location>
</feature>
<feature type="region of interest" description="Disordered" evidence="4">
    <location>
        <begin position="417"/>
        <end position="472"/>
    </location>
</feature>
<dbReference type="Proteomes" id="UP001642406">
    <property type="component" value="Unassembled WGS sequence"/>
</dbReference>
<comment type="subcellular location">
    <subcellularLocation>
        <location evidence="1">Nucleus</location>
    </subcellularLocation>
</comment>
<dbReference type="EMBL" id="CAWUHC010000086">
    <property type="protein sequence ID" value="CAK7230386.1"/>
    <property type="molecule type" value="Genomic_DNA"/>
</dbReference>
<gene>
    <name evidence="7" type="ORF">SBRCBS47491_007568</name>
</gene>
<dbReference type="InterPro" id="IPR029190">
    <property type="entry name" value="Rrp14/SURF6_C"/>
</dbReference>
<keyword evidence="8" id="KW-1185">Reference proteome</keyword>
<protein>
    <submittedName>
        <fullName evidence="7">Uncharacterized protein</fullName>
    </submittedName>
</protein>
<evidence type="ECO:0000256" key="2">
    <source>
        <dbReference type="ARBA" id="ARBA00005904"/>
    </source>
</evidence>
<proteinExistence type="inferred from homology"/>
<comment type="similarity">
    <text evidence="2">Belongs to the SURF6 family.</text>
</comment>
<feature type="compositionally biased region" description="Basic and acidic residues" evidence="4">
    <location>
        <begin position="598"/>
        <end position="633"/>
    </location>
</feature>
<evidence type="ECO:0000313" key="7">
    <source>
        <dbReference type="EMBL" id="CAK7230386.1"/>
    </source>
</evidence>
<dbReference type="Pfam" id="PF15459">
    <property type="entry name" value="RRP14"/>
    <property type="match status" value="1"/>
</dbReference>
<feature type="domain" description="Ribosomal RNA-processing protein 14/surfeit locus protein 6 C-terminal" evidence="5">
    <location>
        <begin position="410"/>
        <end position="553"/>
    </location>
</feature>
<accession>A0ABP0CG59</accession>
<feature type="domain" description="Ribosomal RNA-processing protein 14/surfeit locus protein 6 C-terminal" evidence="5">
    <location>
        <begin position="581"/>
        <end position="635"/>
    </location>
</feature>
<feature type="compositionally biased region" description="Basic and acidic residues" evidence="4">
    <location>
        <begin position="575"/>
        <end position="584"/>
    </location>
</feature>
<name>A0ABP0CG59_9PEZI</name>
<feature type="domain" description="Ribosomal RNA-processing protein 14 N-terminal" evidence="6">
    <location>
        <begin position="9"/>
        <end position="61"/>
    </location>
</feature>
<dbReference type="Pfam" id="PF04935">
    <property type="entry name" value="SURF6"/>
    <property type="match status" value="2"/>
</dbReference>
<evidence type="ECO:0000256" key="1">
    <source>
        <dbReference type="ARBA" id="ARBA00004123"/>
    </source>
</evidence>
<feature type="compositionally biased region" description="Basic and acidic residues" evidence="4">
    <location>
        <begin position="130"/>
        <end position="140"/>
    </location>
</feature>
<reference evidence="7 8" key="1">
    <citation type="submission" date="2024-01" db="EMBL/GenBank/DDBJ databases">
        <authorList>
            <person name="Allen C."/>
            <person name="Tagirdzhanova G."/>
        </authorList>
    </citation>
    <scope>NUCLEOTIDE SEQUENCE [LARGE SCALE GENOMIC DNA]</scope>
</reference>
<dbReference type="PANTHER" id="PTHR14369:SF0">
    <property type="entry name" value="SURFEIT LOCUS PROTEIN 6"/>
    <property type="match status" value="1"/>
</dbReference>
<feature type="compositionally biased region" description="Acidic residues" evidence="4">
    <location>
        <begin position="101"/>
        <end position="126"/>
    </location>
</feature>
<feature type="region of interest" description="Disordered" evidence="4">
    <location>
        <begin position="31"/>
        <end position="373"/>
    </location>
</feature>
<feature type="compositionally biased region" description="Basic and acidic residues" evidence="4">
    <location>
        <begin position="231"/>
        <end position="250"/>
    </location>
</feature>
<evidence type="ECO:0000259" key="6">
    <source>
        <dbReference type="Pfam" id="PF15459"/>
    </source>
</evidence>
<feature type="compositionally biased region" description="Basic and acidic residues" evidence="4">
    <location>
        <begin position="159"/>
        <end position="170"/>
    </location>
</feature>
<keyword evidence="3" id="KW-0539">Nucleus</keyword>
<feature type="compositionally biased region" description="Acidic residues" evidence="4">
    <location>
        <begin position="171"/>
        <end position="181"/>
    </location>
</feature>
<feature type="compositionally biased region" description="Basic and acidic residues" evidence="4">
    <location>
        <begin position="46"/>
        <end position="85"/>
    </location>
</feature>
<organism evidence="7 8">
    <name type="scientific">Sporothrix bragantina</name>
    <dbReference type="NCBI Taxonomy" id="671064"/>
    <lineage>
        <taxon>Eukaryota</taxon>
        <taxon>Fungi</taxon>
        <taxon>Dikarya</taxon>
        <taxon>Ascomycota</taxon>
        <taxon>Pezizomycotina</taxon>
        <taxon>Sordariomycetes</taxon>
        <taxon>Sordariomycetidae</taxon>
        <taxon>Ophiostomatales</taxon>
        <taxon>Ophiostomataceae</taxon>
        <taxon>Sporothrix</taxon>
    </lineage>
</organism>
<sequence>MVDASLQNRLREHAKAFDGLLSLIPAKLYYGNGDEPSEQWRRKKQTKEEKNAARRANLDPENELNKSVKEVMEERAARNKRKLAEMSDGAQKKKGKKAESIDDEAEEQEDEAEEEAEEEEEEDDSFVGDVVKEKPGEGLKKAAVNGESANKKQKVADATAEKDDENKDKDDNSDEDDEEDQGIALADANLSLKQQKKLIKKQAKAEKRAEKRKNKSQKKSEQTEEDAETETPAKEEKEAAPTPKKDTKKDKKDKKEKKEVKSEPVVETVEAEDDEDEEMEDNGGLETGVGFSALLGDEDVPSAPSSPSPAPSNTFDTPLPSTEAKETESTTTSISSVSIPASFSKSLLNPTSTEAASSTSGTPPKNKLQVPADTSALRARLAARIEALRAARKADVDELDSNGNVIRTRQQLIEERRQKQVERKAHKKELRRAARLEEDRKREEAIASARDSPLVQLGGAGSQAATAGDNGEIKTNFSFGRVAFADGSQMSRDLTYIKENATKKKGPASGDVKAQLARLESQKKRLAKMDDAQRREVEEKERWLAARKRAEGVGRGDGGGITAAAAASGAIATDGGRHSTEQILKKAIKRKEKAKKKSEREWGERKDGVQKSIQDRQKKREDNLRKRKEDKMLHRAGLAKRAKQGLGKSKGGRPGFEGSSFGGRRK</sequence>
<feature type="compositionally biased region" description="Acidic residues" evidence="4">
    <location>
        <begin position="269"/>
        <end position="283"/>
    </location>
</feature>
<evidence type="ECO:0000313" key="8">
    <source>
        <dbReference type="Proteomes" id="UP001642406"/>
    </source>
</evidence>
<feature type="compositionally biased region" description="Basic and acidic residues" evidence="4">
    <location>
        <begin position="431"/>
        <end position="445"/>
    </location>
</feature>
<evidence type="ECO:0000259" key="5">
    <source>
        <dbReference type="Pfam" id="PF04935"/>
    </source>
</evidence>
<dbReference type="InterPro" id="IPR029188">
    <property type="entry name" value="Rrp14_N"/>
</dbReference>
<dbReference type="InterPro" id="IPR007019">
    <property type="entry name" value="SURF6"/>
</dbReference>
<feature type="compositionally biased region" description="Low complexity" evidence="4">
    <location>
        <begin position="329"/>
        <end position="364"/>
    </location>
</feature>